<dbReference type="GO" id="GO:0016772">
    <property type="term" value="F:transferase activity, transferring phosphorus-containing groups"/>
    <property type="evidence" value="ECO:0007669"/>
    <property type="project" value="InterPro"/>
</dbReference>
<protein>
    <recommendedName>
        <fullName evidence="1">GDP-fucose pyrophosphorylase domain-containing protein</fullName>
    </recommendedName>
</protein>
<feature type="domain" description="GDP-fucose pyrophosphorylase" evidence="1">
    <location>
        <begin position="107"/>
        <end position="546"/>
    </location>
</feature>
<proteinExistence type="predicted"/>
<dbReference type="OrthoDB" id="10062280at2759"/>
<evidence type="ECO:0000259" key="1">
    <source>
        <dbReference type="Pfam" id="PF07959"/>
    </source>
</evidence>
<gene>
    <name evidence="2" type="ORF">OFUS_LOCUS3753</name>
</gene>
<keyword evidence="3" id="KW-1185">Reference proteome</keyword>
<reference evidence="2" key="1">
    <citation type="submission" date="2022-03" db="EMBL/GenBank/DDBJ databases">
        <authorList>
            <person name="Martin C."/>
        </authorList>
    </citation>
    <scope>NUCLEOTIDE SEQUENCE</scope>
</reference>
<dbReference type="PANTHER" id="PTHR15045:SF1">
    <property type="entry name" value="FUCOSE-1-PHOSPHATE GUANYLYLTRANSFERASE"/>
    <property type="match status" value="1"/>
</dbReference>
<dbReference type="EMBL" id="CAIIXF020000002">
    <property type="protein sequence ID" value="CAH1776591.1"/>
    <property type="molecule type" value="Genomic_DNA"/>
</dbReference>
<dbReference type="Pfam" id="PF07959">
    <property type="entry name" value="Fucose_pyrophosphorylase"/>
    <property type="match status" value="1"/>
</dbReference>
<name>A0A8J1TEQ4_OWEFU</name>
<organism evidence="2 3">
    <name type="scientific">Owenia fusiformis</name>
    <name type="common">Polychaete worm</name>
    <dbReference type="NCBI Taxonomy" id="6347"/>
    <lineage>
        <taxon>Eukaryota</taxon>
        <taxon>Metazoa</taxon>
        <taxon>Spiralia</taxon>
        <taxon>Lophotrochozoa</taxon>
        <taxon>Annelida</taxon>
        <taxon>Polychaeta</taxon>
        <taxon>Sedentaria</taxon>
        <taxon>Canalipalpata</taxon>
        <taxon>Sabellida</taxon>
        <taxon>Oweniida</taxon>
        <taxon>Oweniidae</taxon>
        <taxon>Owenia</taxon>
    </lineage>
</organism>
<dbReference type="InterPro" id="IPR012887">
    <property type="entry name" value="GDP_fucose_pyrophosphorylase"/>
</dbReference>
<evidence type="ECO:0000313" key="3">
    <source>
        <dbReference type="Proteomes" id="UP000749559"/>
    </source>
</evidence>
<sequence>MKIAETRMEDKMENIATKTAQLIEKFNAIRGKSVKEIDIPFWDVVVITASDDAQREAFQLQVFDKLQRKEIPSDVPYHVIADPEGPKIGSGGSTFHVLEELENMYGDILSTLKIILIHAGGQSQRLPNASVMGKIFTALPLGDPMYQIIDLKLMLYLDLIPRMGPGVFLAAGDTIELFDLGDDDDNWQFSNEGFTALAHPSSLRIGTGHGVYVVEQKPRDSAKILETVECLEVLQKPSIDTMHARGAVMQGPDQQPFVYSDSAFFFTHDVVKTLIDFYRANKPIQCEIEAYGDFLCALGPRATIDYTNCTANAVTVPESLVPTRQKVFHALKGLPLTVIAMNVSRFYHIGTTKEYINHFCSDQVFSKELGLSNNVFSSAFNASSTISNGTPSTLTNYDVKEGSNKVKTGCVMHSSYVKGSFIPALTVVEFCNFETPVKIGENSIISNCEYLSMNTQTVECLNIPGNVFLHTVPVSHKDGASYVTVMFGTNDNVKKKVDRAKVGELSLLVMNLEKYLKLLGIDLDVVVGDQQTEISLWTLKLFPVVTTMTSSLATSLSMLKVLNGEMSECTILKDVTVWLSMKDILRTKDVNTMLKYRNKLYKKIKQSLTY</sequence>
<dbReference type="Proteomes" id="UP000749559">
    <property type="component" value="Unassembled WGS sequence"/>
</dbReference>
<comment type="caution">
    <text evidence="2">The sequence shown here is derived from an EMBL/GenBank/DDBJ whole genome shotgun (WGS) entry which is preliminary data.</text>
</comment>
<accession>A0A8J1TEQ4</accession>
<dbReference type="AlphaFoldDB" id="A0A8J1TEQ4"/>
<evidence type="ECO:0000313" key="2">
    <source>
        <dbReference type="EMBL" id="CAH1776591.1"/>
    </source>
</evidence>
<dbReference type="GO" id="GO:0042350">
    <property type="term" value="P:GDP-L-fucose biosynthetic process"/>
    <property type="evidence" value="ECO:0007669"/>
    <property type="project" value="UniProtKB-ARBA"/>
</dbReference>
<dbReference type="PANTHER" id="PTHR15045">
    <property type="entry name" value="FUCOSE-1-PHOSPHATE GUANYLYLTRANSFERASE"/>
    <property type="match status" value="1"/>
</dbReference>